<evidence type="ECO:0000256" key="1">
    <source>
        <dbReference type="ARBA" id="ARBA00001946"/>
    </source>
</evidence>
<keyword evidence="4" id="KW-0479">Metal-binding</keyword>
<comment type="pathway">
    <text evidence="2">Carbohydrate biosynthesis; Calvin cycle.</text>
</comment>
<dbReference type="PANTHER" id="PTHR11556">
    <property type="entry name" value="FRUCTOSE-1,6-BISPHOSPHATASE-RELATED"/>
    <property type="match status" value="1"/>
</dbReference>
<dbReference type="GO" id="GO:0006000">
    <property type="term" value="P:fructose metabolic process"/>
    <property type="evidence" value="ECO:0007669"/>
    <property type="project" value="TreeGrafter"/>
</dbReference>
<keyword evidence="6" id="KW-0460">Magnesium</keyword>
<sequence length="309" mass="35869">MNLNYAHIKKIFQNIFIDISNYLQQNTSDIIIDKKNISGDYVKLVDLECEKIFLKHLSKNTLNIIGFVSEETEKLTFLKNIDIDESNPKYIVAFDPLDGSSNFAFNINTGSIYAIYEYCQLTHKLIKIVHSGYCLYGINTIMVYTELDNIIMSIKDRFNSFTRIRKLHFDDLEKSTKVYAINQANDYNTEMTMLLRYYKNNNYSMRWVGTLVADAHRILLSDGIFYYPTTDKTPNGKIRMLYESIPMAYIFKLAGGIGLNGAFRDVVSRIQDFNLENPHQKSGIILASKKEHHNLLEQLDYYESENCKP</sequence>
<dbReference type="Pfam" id="PF18913">
    <property type="entry name" value="FBPase_C"/>
    <property type="match status" value="1"/>
</dbReference>
<evidence type="ECO:0000256" key="5">
    <source>
        <dbReference type="ARBA" id="ARBA00022801"/>
    </source>
</evidence>
<evidence type="ECO:0000256" key="6">
    <source>
        <dbReference type="ARBA" id="ARBA00022842"/>
    </source>
</evidence>
<proteinExistence type="inferred from homology"/>
<dbReference type="GO" id="GO:0006094">
    <property type="term" value="P:gluconeogenesis"/>
    <property type="evidence" value="ECO:0007669"/>
    <property type="project" value="TreeGrafter"/>
</dbReference>
<comment type="cofactor">
    <cofactor evidence="1">
        <name>Mg(2+)</name>
        <dbReference type="ChEBI" id="CHEBI:18420"/>
    </cofactor>
</comment>
<evidence type="ECO:0000259" key="8">
    <source>
        <dbReference type="Pfam" id="PF00316"/>
    </source>
</evidence>
<dbReference type="AlphaFoldDB" id="A0A6C0IVN8"/>
<dbReference type="Gene3D" id="3.30.540.10">
    <property type="entry name" value="Fructose-1,6-Bisphosphatase, subunit A, domain 1"/>
    <property type="match status" value="1"/>
</dbReference>
<dbReference type="InterPro" id="IPR033391">
    <property type="entry name" value="FBPase_N"/>
</dbReference>
<name>A0A6C0IVN8_9ZZZZ</name>
<evidence type="ECO:0000259" key="9">
    <source>
        <dbReference type="Pfam" id="PF18913"/>
    </source>
</evidence>
<dbReference type="PROSITE" id="PS00124">
    <property type="entry name" value="FBPASE"/>
    <property type="match status" value="1"/>
</dbReference>
<dbReference type="PANTHER" id="PTHR11556:SF35">
    <property type="entry name" value="SEDOHEPTULOSE-1,7-BISPHOSPHATASE, CHLOROPLASTIC"/>
    <property type="match status" value="1"/>
</dbReference>
<evidence type="ECO:0000256" key="7">
    <source>
        <dbReference type="ARBA" id="ARBA00023277"/>
    </source>
</evidence>
<dbReference type="GO" id="GO:0046872">
    <property type="term" value="F:metal ion binding"/>
    <property type="evidence" value="ECO:0007669"/>
    <property type="project" value="UniProtKB-KW"/>
</dbReference>
<evidence type="ECO:0008006" key="11">
    <source>
        <dbReference type="Google" id="ProtNLM"/>
    </source>
</evidence>
<keyword evidence="7" id="KW-0119">Carbohydrate metabolism</keyword>
<dbReference type="GO" id="GO:0005737">
    <property type="term" value="C:cytoplasm"/>
    <property type="evidence" value="ECO:0007669"/>
    <property type="project" value="TreeGrafter"/>
</dbReference>
<evidence type="ECO:0000313" key="10">
    <source>
        <dbReference type="EMBL" id="QHT97361.1"/>
    </source>
</evidence>
<feature type="domain" description="Fructose-1-6-bisphosphatase class I N-terminal" evidence="8">
    <location>
        <begin position="34"/>
        <end position="145"/>
    </location>
</feature>
<evidence type="ECO:0000256" key="3">
    <source>
        <dbReference type="ARBA" id="ARBA00010941"/>
    </source>
</evidence>
<dbReference type="GO" id="GO:0030388">
    <property type="term" value="P:fructose 1,6-bisphosphate metabolic process"/>
    <property type="evidence" value="ECO:0007669"/>
    <property type="project" value="TreeGrafter"/>
</dbReference>
<feature type="domain" description="Fructose-1-6-bisphosphatase class 1 C-terminal" evidence="9">
    <location>
        <begin position="173"/>
        <end position="294"/>
    </location>
</feature>
<protein>
    <recommendedName>
        <fullName evidence="11">Fructose-bisphosphatase</fullName>
    </recommendedName>
</protein>
<dbReference type="GO" id="GO:0042132">
    <property type="term" value="F:fructose 1,6-bisphosphate 1-phosphatase activity"/>
    <property type="evidence" value="ECO:0007669"/>
    <property type="project" value="TreeGrafter"/>
</dbReference>
<dbReference type="SUPFAM" id="SSF56655">
    <property type="entry name" value="Carbohydrate phosphatase"/>
    <property type="match status" value="1"/>
</dbReference>
<dbReference type="InterPro" id="IPR000146">
    <property type="entry name" value="FBPase_class-1"/>
</dbReference>
<dbReference type="EMBL" id="MN740275">
    <property type="protein sequence ID" value="QHT97361.1"/>
    <property type="molecule type" value="Genomic_DNA"/>
</dbReference>
<evidence type="ECO:0000256" key="2">
    <source>
        <dbReference type="ARBA" id="ARBA00005215"/>
    </source>
</evidence>
<dbReference type="InterPro" id="IPR044015">
    <property type="entry name" value="FBPase_C_dom"/>
</dbReference>
<keyword evidence="5" id="KW-0378">Hydrolase</keyword>
<dbReference type="Gene3D" id="3.40.190.80">
    <property type="match status" value="1"/>
</dbReference>
<dbReference type="InterPro" id="IPR020548">
    <property type="entry name" value="Fructose_bisphosphatase_AS"/>
</dbReference>
<reference evidence="10" key="1">
    <citation type="journal article" date="2020" name="Nature">
        <title>Giant virus diversity and host interactions through global metagenomics.</title>
        <authorList>
            <person name="Schulz F."/>
            <person name="Roux S."/>
            <person name="Paez-Espino D."/>
            <person name="Jungbluth S."/>
            <person name="Walsh D.A."/>
            <person name="Denef V.J."/>
            <person name="McMahon K.D."/>
            <person name="Konstantinidis K.T."/>
            <person name="Eloe-Fadrosh E.A."/>
            <person name="Kyrpides N.C."/>
            <person name="Woyke T."/>
        </authorList>
    </citation>
    <scope>NUCLEOTIDE SEQUENCE</scope>
    <source>
        <strain evidence="10">GVMAG-M-3300025138-11</strain>
    </source>
</reference>
<dbReference type="Pfam" id="PF00316">
    <property type="entry name" value="FBPase"/>
    <property type="match status" value="1"/>
</dbReference>
<dbReference type="PIRSF" id="PIRSF000904">
    <property type="entry name" value="FBPtase_SBPase"/>
    <property type="match status" value="1"/>
</dbReference>
<dbReference type="GO" id="GO:0006002">
    <property type="term" value="P:fructose 6-phosphate metabolic process"/>
    <property type="evidence" value="ECO:0007669"/>
    <property type="project" value="TreeGrafter"/>
</dbReference>
<evidence type="ECO:0000256" key="4">
    <source>
        <dbReference type="ARBA" id="ARBA00022723"/>
    </source>
</evidence>
<accession>A0A6C0IVN8</accession>
<comment type="similarity">
    <text evidence="3">Belongs to the FBPase class 1 family.</text>
</comment>
<organism evidence="10">
    <name type="scientific">viral metagenome</name>
    <dbReference type="NCBI Taxonomy" id="1070528"/>
    <lineage>
        <taxon>unclassified sequences</taxon>
        <taxon>metagenomes</taxon>
        <taxon>organismal metagenomes</taxon>
    </lineage>
</organism>
<dbReference type="GO" id="GO:0005986">
    <property type="term" value="P:sucrose biosynthetic process"/>
    <property type="evidence" value="ECO:0007669"/>
    <property type="project" value="TreeGrafter"/>
</dbReference>